<feature type="transmembrane region" description="Helical" evidence="1">
    <location>
        <begin position="34"/>
        <end position="57"/>
    </location>
</feature>
<sequence length="101" mass="11374">MNKIEEKYFGRNEELQKQSAQVSSASPSLTFHSFAGLFLITGISTLLALFVSEILICQKSISMVRLREYTQIYLLRSLVPTETRVHPNDLHSTQGTILVTS</sequence>
<keyword evidence="1" id="KW-0812">Transmembrane</keyword>
<dbReference type="OrthoDB" id="5984008at2759"/>
<evidence type="ECO:0000313" key="2">
    <source>
        <dbReference type="EMBL" id="GAU20979.1"/>
    </source>
</evidence>
<protein>
    <submittedName>
        <fullName evidence="2">Uncharacterized protein</fullName>
    </submittedName>
</protein>
<keyword evidence="1" id="KW-1133">Transmembrane helix</keyword>
<proteinExistence type="predicted"/>
<accession>A0A2Z6LRC4</accession>
<evidence type="ECO:0000256" key="1">
    <source>
        <dbReference type="SAM" id="Phobius"/>
    </source>
</evidence>
<dbReference type="Proteomes" id="UP000242715">
    <property type="component" value="Unassembled WGS sequence"/>
</dbReference>
<organism evidence="2 3">
    <name type="scientific">Trifolium subterraneum</name>
    <name type="common">Subterranean clover</name>
    <dbReference type="NCBI Taxonomy" id="3900"/>
    <lineage>
        <taxon>Eukaryota</taxon>
        <taxon>Viridiplantae</taxon>
        <taxon>Streptophyta</taxon>
        <taxon>Embryophyta</taxon>
        <taxon>Tracheophyta</taxon>
        <taxon>Spermatophyta</taxon>
        <taxon>Magnoliopsida</taxon>
        <taxon>eudicotyledons</taxon>
        <taxon>Gunneridae</taxon>
        <taxon>Pentapetalae</taxon>
        <taxon>rosids</taxon>
        <taxon>fabids</taxon>
        <taxon>Fabales</taxon>
        <taxon>Fabaceae</taxon>
        <taxon>Papilionoideae</taxon>
        <taxon>50 kb inversion clade</taxon>
        <taxon>NPAAA clade</taxon>
        <taxon>Hologalegina</taxon>
        <taxon>IRL clade</taxon>
        <taxon>Trifolieae</taxon>
        <taxon>Trifolium</taxon>
    </lineage>
</organism>
<reference evidence="3" key="1">
    <citation type="journal article" date="2017" name="Front. Plant Sci.">
        <title>Climate Clever Clovers: New Paradigm to Reduce the Environmental Footprint of Ruminants by Breeding Low Methanogenic Forages Utilizing Haplotype Variation.</title>
        <authorList>
            <person name="Kaur P."/>
            <person name="Appels R."/>
            <person name="Bayer P.E."/>
            <person name="Keeble-Gagnere G."/>
            <person name="Wang J."/>
            <person name="Hirakawa H."/>
            <person name="Shirasawa K."/>
            <person name="Vercoe P."/>
            <person name="Stefanova K."/>
            <person name="Durmic Z."/>
            <person name="Nichols P."/>
            <person name="Revell C."/>
            <person name="Isobe S.N."/>
            <person name="Edwards D."/>
            <person name="Erskine W."/>
        </authorList>
    </citation>
    <scope>NUCLEOTIDE SEQUENCE [LARGE SCALE GENOMIC DNA]</scope>
    <source>
        <strain evidence="3">cv. Daliak</strain>
    </source>
</reference>
<gene>
    <name evidence="2" type="ORF">TSUD_201280</name>
</gene>
<evidence type="ECO:0000313" key="3">
    <source>
        <dbReference type="Proteomes" id="UP000242715"/>
    </source>
</evidence>
<keyword evidence="3" id="KW-1185">Reference proteome</keyword>
<name>A0A2Z6LRC4_TRISU</name>
<keyword evidence="1" id="KW-0472">Membrane</keyword>
<dbReference type="EMBL" id="DF973223">
    <property type="protein sequence ID" value="GAU20979.1"/>
    <property type="molecule type" value="Genomic_DNA"/>
</dbReference>
<dbReference type="AlphaFoldDB" id="A0A2Z6LRC4"/>